<comment type="caution">
    <text evidence="1">Lacks conserved residue(s) required for the propagation of feature annotation.</text>
</comment>
<name>A0AAD4XFJ7_9MAGN</name>
<gene>
    <name evidence="3" type="ORF">MKW98_029277</name>
</gene>
<comment type="caution">
    <text evidence="3">The sequence shown here is derived from an EMBL/GenBank/DDBJ whole genome shotgun (WGS) entry which is preliminary data.</text>
</comment>
<feature type="domain" description="EGF-like" evidence="2">
    <location>
        <begin position="94"/>
        <end position="141"/>
    </location>
</feature>
<feature type="disulfide bond" evidence="1">
    <location>
        <begin position="107"/>
        <end position="124"/>
    </location>
</feature>
<evidence type="ECO:0000256" key="1">
    <source>
        <dbReference type="PROSITE-ProRule" id="PRU00076"/>
    </source>
</evidence>
<dbReference type="PROSITE" id="PS50026">
    <property type="entry name" value="EGF_3"/>
    <property type="match status" value="1"/>
</dbReference>
<dbReference type="PANTHER" id="PTHR33491">
    <property type="entry name" value="OSJNBA0016N04.9 PROTEIN"/>
    <property type="match status" value="1"/>
</dbReference>
<feature type="non-terminal residue" evidence="3">
    <location>
        <position position="179"/>
    </location>
</feature>
<dbReference type="EMBL" id="JAJJMB010010439">
    <property type="protein sequence ID" value="KAI3908727.1"/>
    <property type="molecule type" value="Genomic_DNA"/>
</dbReference>
<dbReference type="InterPro" id="IPR000742">
    <property type="entry name" value="EGF"/>
</dbReference>
<evidence type="ECO:0000313" key="4">
    <source>
        <dbReference type="Proteomes" id="UP001202328"/>
    </source>
</evidence>
<dbReference type="SMART" id="SM00181">
    <property type="entry name" value="EGF"/>
    <property type="match status" value="1"/>
</dbReference>
<sequence>MCTSICHSRNEIIEGSCAELRGCCQLEFPKGINYFAASIFSLYNHTKVWSFDPCSYAFIAEKEQYSFRASDLLPTTNFIGEKRILPLVLDWVIGNKTCEEAKDTLLCQDNSVCVETTNVLGYRCTCVEGYEGNPYLTPGCQGKQLTTQGQADVNKKQEFPILKATLGNYTTNSLFNFFC</sequence>
<reference evidence="3" key="1">
    <citation type="submission" date="2022-04" db="EMBL/GenBank/DDBJ databases">
        <title>A functionally conserved STORR gene fusion in Papaver species that diverged 16.8 million years ago.</title>
        <authorList>
            <person name="Catania T."/>
        </authorList>
    </citation>
    <scope>NUCLEOTIDE SEQUENCE</scope>
    <source>
        <strain evidence="3">S-188037</strain>
    </source>
</reference>
<keyword evidence="4" id="KW-1185">Reference proteome</keyword>
<accession>A0AAD4XFJ7</accession>
<evidence type="ECO:0000259" key="2">
    <source>
        <dbReference type="PROSITE" id="PS50026"/>
    </source>
</evidence>
<proteinExistence type="predicted"/>
<evidence type="ECO:0000313" key="3">
    <source>
        <dbReference type="EMBL" id="KAI3908727.1"/>
    </source>
</evidence>
<keyword evidence="1" id="KW-0245">EGF-like domain</keyword>
<dbReference type="Gene3D" id="2.10.25.10">
    <property type="entry name" value="Laminin"/>
    <property type="match status" value="1"/>
</dbReference>
<dbReference type="Proteomes" id="UP001202328">
    <property type="component" value="Unassembled WGS sequence"/>
</dbReference>
<protein>
    <recommendedName>
        <fullName evidence="2">EGF-like domain-containing protein</fullName>
    </recommendedName>
</protein>
<dbReference type="AlphaFoldDB" id="A0AAD4XFJ7"/>
<keyword evidence="1" id="KW-1015">Disulfide bond</keyword>
<organism evidence="3 4">
    <name type="scientific">Papaver atlanticum</name>
    <dbReference type="NCBI Taxonomy" id="357466"/>
    <lineage>
        <taxon>Eukaryota</taxon>
        <taxon>Viridiplantae</taxon>
        <taxon>Streptophyta</taxon>
        <taxon>Embryophyta</taxon>
        <taxon>Tracheophyta</taxon>
        <taxon>Spermatophyta</taxon>
        <taxon>Magnoliopsida</taxon>
        <taxon>Ranunculales</taxon>
        <taxon>Papaveraceae</taxon>
        <taxon>Papaveroideae</taxon>
        <taxon>Papaver</taxon>
    </lineage>
</organism>